<evidence type="ECO:0000313" key="2">
    <source>
        <dbReference type="Proteomes" id="UP000000758"/>
    </source>
</evidence>
<gene>
    <name evidence="1" type="ordered locus">CENSYa_0551</name>
</gene>
<dbReference type="EMBL" id="DP000238">
    <property type="protein sequence ID" value="ABK77184.1"/>
    <property type="molecule type" value="Genomic_DNA"/>
</dbReference>
<dbReference type="HOGENOM" id="CLU_3020798_0_0_2"/>
<accession>A0RV17</accession>
<proteinExistence type="predicted"/>
<protein>
    <submittedName>
        <fullName evidence="1">Uncharacterized protein</fullName>
    </submittedName>
</protein>
<keyword evidence="2" id="KW-1185">Reference proteome</keyword>
<dbReference type="Proteomes" id="UP000000758">
    <property type="component" value="Chromosome"/>
</dbReference>
<organism evidence="1 2">
    <name type="scientific">Cenarchaeum symbiosum (strain A)</name>
    <dbReference type="NCBI Taxonomy" id="414004"/>
    <lineage>
        <taxon>Archaea</taxon>
        <taxon>Nitrososphaerota</taxon>
        <taxon>Candidatus Cenarchaeales</taxon>
        <taxon>Candidatus Cenarchaeaceae</taxon>
        <taxon>Candidatus Cenarchaeum</taxon>
    </lineage>
</organism>
<dbReference type="AlphaFoldDB" id="A0RV17"/>
<dbReference type="EnsemblBacteria" id="ABK77184">
    <property type="protein sequence ID" value="ABK77184"/>
    <property type="gene ID" value="CENSYa_0551"/>
</dbReference>
<dbReference type="KEGG" id="csy:CENSYa_0551"/>
<name>A0RV17_CENSY</name>
<sequence>MIIRSAGAIYTFGTGLWVPGWARPGFRHGLHPCFFPRLNLHDIREVFYTERIHTY</sequence>
<evidence type="ECO:0000313" key="1">
    <source>
        <dbReference type="EMBL" id="ABK77184.1"/>
    </source>
</evidence>
<reference evidence="1 2" key="1">
    <citation type="journal article" date="2006" name="Proc. Natl. Acad. Sci. U.S.A.">
        <title>Genomic analysis of the uncultivated marine crenarchaeote Cenarchaeum symbiosum.</title>
        <authorList>
            <person name="Hallam S.J."/>
            <person name="Konstantinidis K.T."/>
            <person name="Putnam N."/>
            <person name="Schleper C."/>
            <person name="Watanabe Y."/>
            <person name="Sugahara J."/>
            <person name="Preston C."/>
            <person name="de la Torre J."/>
            <person name="Richardson P.M."/>
            <person name="DeLong E.F."/>
        </authorList>
    </citation>
    <scope>NUCLEOTIDE SEQUENCE [LARGE SCALE GENOMIC DNA]</scope>
    <source>
        <strain evidence="2">A</strain>
    </source>
</reference>
<dbReference type="STRING" id="414004.CENSYa_0551"/>